<accession>A0AAW1QLR0</accession>
<organism evidence="1 2">
    <name type="scientific">Apatococcus lobatus</name>
    <dbReference type="NCBI Taxonomy" id="904363"/>
    <lineage>
        <taxon>Eukaryota</taxon>
        <taxon>Viridiplantae</taxon>
        <taxon>Chlorophyta</taxon>
        <taxon>core chlorophytes</taxon>
        <taxon>Trebouxiophyceae</taxon>
        <taxon>Chlorellales</taxon>
        <taxon>Chlorellaceae</taxon>
        <taxon>Apatococcus</taxon>
    </lineage>
</organism>
<proteinExistence type="predicted"/>
<sequence>MPTQLTVAVLTNIECREAHLAWASQLYQFHWVDRVSGTDCVELIFGLIVQKCGISPSAALLRSVLHNIFQLRADKTRTSLNFSIPDSINGAAHMHGGPPATLESWNDAFALNFQNPKWQPGKAGKESTCKCIGMTDATGIKKMLTPGGFEKAANCLHKNAKLSIKVDQQSGPVMLKQYDQQLATKLT</sequence>
<gene>
    <name evidence="1" type="ORF">WJX74_006863</name>
</gene>
<reference evidence="1 2" key="1">
    <citation type="journal article" date="2024" name="Nat. Commun.">
        <title>Phylogenomics reveals the evolutionary origins of lichenization in chlorophyte algae.</title>
        <authorList>
            <person name="Puginier C."/>
            <person name="Libourel C."/>
            <person name="Otte J."/>
            <person name="Skaloud P."/>
            <person name="Haon M."/>
            <person name="Grisel S."/>
            <person name="Petersen M."/>
            <person name="Berrin J.G."/>
            <person name="Delaux P.M."/>
            <person name="Dal Grande F."/>
            <person name="Keller J."/>
        </authorList>
    </citation>
    <scope>NUCLEOTIDE SEQUENCE [LARGE SCALE GENOMIC DNA]</scope>
    <source>
        <strain evidence="1 2">SAG 2145</strain>
    </source>
</reference>
<comment type="caution">
    <text evidence="1">The sequence shown here is derived from an EMBL/GenBank/DDBJ whole genome shotgun (WGS) entry which is preliminary data.</text>
</comment>
<evidence type="ECO:0000313" key="1">
    <source>
        <dbReference type="EMBL" id="KAK9822429.1"/>
    </source>
</evidence>
<protein>
    <submittedName>
        <fullName evidence="1">Uncharacterized protein</fullName>
    </submittedName>
</protein>
<dbReference type="AlphaFoldDB" id="A0AAW1QLR0"/>
<dbReference type="Proteomes" id="UP001438707">
    <property type="component" value="Unassembled WGS sequence"/>
</dbReference>
<name>A0AAW1QLR0_9CHLO</name>
<dbReference type="EMBL" id="JALJOS010000032">
    <property type="protein sequence ID" value="KAK9822429.1"/>
    <property type="molecule type" value="Genomic_DNA"/>
</dbReference>
<keyword evidence="2" id="KW-1185">Reference proteome</keyword>
<evidence type="ECO:0000313" key="2">
    <source>
        <dbReference type="Proteomes" id="UP001438707"/>
    </source>
</evidence>